<dbReference type="InterPro" id="IPR003439">
    <property type="entry name" value="ABC_transporter-like_ATP-bd"/>
</dbReference>
<evidence type="ECO:0000313" key="7">
    <source>
        <dbReference type="Proteomes" id="UP000886805"/>
    </source>
</evidence>
<evidence type="ECO:0000256" key="3">
    <source>
        <dbReference type="ARBA" id="ARBA00022840"/>
    </source>
</evidence>
<organism evidence="6 7">
    <name type="scientific">Candidatus Anaerobutyricum stercoripullorum</name>
    <dbReference type="NCBI Taxonomy" id="2838456"/>
    <lineage>
        <taxon>Bacteria</taxon>
        <taxon>Bacillati</taxon>
        <taxon>Bacillota</taxon>
        <taxon>Clostridia</taxon>
        <taxon>Lachnospirales</taxon>
        <taxon>Lachnospiraceae</taxon>
        <taxon>Anaerobutyricum</taxon>
    </lineage>
</organism>
<comment type="caution">
    <text evidence="6">The sequence shown here is derived from an EMBL/GenBank/DDBJ whole genome shotgun (WGS) entry which is preliminary data.</text>
</comment>
<evidence type="ECO:0000259" key="5">
    <source>
        <dbReference type="PROSITE" id="PS50893"/>
    </source>
</evidence>
<dbReference type="PROSITE" id="PS00211">
    <property type="entry name" value="ABC_TRANSPORTER_1"/>
    <property type="match status" value="1"/>
</dbReference>
<dbReference type="PANTHER" id="PTHR19211">
    <property type="entry name" value="ATP-BINDING TRANSPORT PROTEIN-RELATED"/>
    <property type="match status" value="1"/>
</dbReference>
<feature type="domain" description="ABC transporter" evidence="5">
    <location>
        <begin position="2"/>
        <end position="239"/>
    </location>
</feature>
<gene>
    <name evidence="6" type="ORF">H9849_06470</name>
</gene>
<dbReference type="InterPro" id="IPR017871">
    <property type="entry name" value="ABC_transporter-like_CS"/>
</dbReference>
<dbReference type="Gene3D" id="3.40.50.300">
    <property type="entry name" value="P-loop containing nucleotide triphosphate hydrolases"/>
    <property type="match status" value="2"/>
</dbReference>
<evidence type="ECO:0000256" key="2">
    <source>
        <dbReference type="ARBA" id="ARBA00022741"/>
    </source>
</evidence>
<evidence type="ECO:0000256" key="1">
    <source>
        <dbReference type="ARBA" id="ARBA00022737"/>
    </source>
</evidence>
<evidence type="ECO:0000313" key="6">
    <source>
        <dbReference type="EMBL" id="HIX72650.1"/>
    </source>
</evidence>
<keyword evidence="2" id="KW-0547">Nucleotide-binding</keyword>
<keyword evidence="1" id="KW-0677">Repeat</keyword>
<proteinExistence type="predicted"/>
<reference evidence="6" key="2">
    <citation type="submission" date="2021-04" db="EMBL/GenBank/DDBJ databases">
        <authorList>
            <person name="Gilroy R."/>
        </authorList>
    </citation>
    <scope>NUCLEOTIDE SEQUENCE</scope>
    <source>
        <strain evidence="6">ChiSxjej3B15-1167</strain>
    </source>
</reference>
<dbReference type="Proteomes" id="UP000886805">
    <property type="component" value="Unassembled WGS sequence"/>
</dbReference>
<evidence type="ECO:0000256" key="4">
    <source>
        <dbReference type="SAM" id="Coils"/>
    </source>
</evidence>
<protein>
    <submittedName>
        <fullName evidence="6">ATP-binding cassette domain-containing protein</fullName>
    </submittedName>
</protein>
<dbReference type="PANTHER" id="PTHR19211:SF14">
    <property type="entry name" value="ATP-BINDING CASSETTE SUB-FAMILY F MEMBER 1"/>
    <property type="match status" value="1"/>
</dbReference>
<dbReference type="InterPro" id="IPR003593">
    <property type="entry name" value="AAA+_ATPase"/>
</dbReference>
<dbReference type="GO" id="GO:0005524">
    <property type="term" value="F:ATP binding"/>
    <property type="evidence" value="ECO:0007669"/>
    <property type="project" value="UniProtKB-KW"/>
</dbReference>
<dbReference type="AlphaFoldDB" id="A0A9D1X720"/>
<dbReference type="CDD" id="cd03221">
    <property type="entry name" value="ABCF_EF-3"/>
    <property type="match status" value="1"/>
</dbReference>
<keyword evidence="3 6" id="KW-0067">ATP-binding</keyword>
<keyword evidence="4" id="KW-0175">Coiled coil</keyword>
<reference evidence="6" key="1">
    <citation type="journal article" date="2021" name="PeerJ">
        <title>Extensive microbial diversity within the chicken gut microbiome revealed by metagenomics and culture.</title>
        <authorList>
            <person name="Gilroy R."/>
            <person name="Ravi A."/>
            <person name="Getino M."/>
            <person name="Pursley I."/>
            <person name="Horton D.L."/>
            <person name="Alikhan N.F."/>
            <person name="Baker D."/>
            <person name="Gharbi K."/>
            <person name="Hall N."/>
            <person name="Watson M."/>
            <person name="Adriaenssens E.M."/>
            <person name="Foster-Nyarko E."/>
            <person name="Jarju S."/>
            <person name="Secka A."/>
            <person name="Antonio M."/>
            <person name="Oren A."/>
            <person name="Chaudhuri R.R."/>
            <person name="La Ragione R."/>
            <person name="Hildebrand F."/>
            <person name="Pallen M.J."/>
        </authorList>
    </citation>
    <scope>NUCLEOTIDE SEQUENCE</scope>
    <source>
        <strain evidence="6">ChiSxjej3B15-1167</strain>
    </source>
</reference>
<dbReference type="PROSITE" id="PS50893">
    <property type="entry name" value="ABC_TRANSPORTER_2"/>
    <property type="match status" value="1"/>
</dbReference>
<dbReference type="Pfam" id="PF00005">
    <property type="entry name" value="ABC_tran"/>
    <property type="match status" value="2"/>
</dbReference>
<dbReference type="SUPFAM" id="SSF52540">
    <property type="entry name" value="P-loop containing nucleoside triphosphate hydrolases"/>
    <property type="match status" value="2"/>
</dbReference>
<dbReference type="SMART" id="SM00382">
    <property type="entry name" value="AAA"/>
    <property type="match status" value="2"/>
</dbReference>
<sequence>MIQVKNLHLMHKKDLRPILDDFSFALNPGDKAVVIGEEGNGKSTLLKWLVNPALVEEYVEAEGERITGGAKIGYLPQELPVEEKERTLYEFFCEEEQFFQWSPKELSKLAQELGLPTDFYYGEQQMYTLSGGEKVKAQMARLLLGEPDVFLLDEPSNDIDIPTLLWMERFIRESEQPVLYISHDETLIERTANVVIHLEQIRRKTVSRHTVARMPYREYLSHRENVMDNQMQAALNERRQERIRREKLNRIMQRVEHEQNAISRQNPHGGQLLKKKMKAVKSMEKRFDKAAGQMTERPEEEEAILLRFSPDIRLPAGKIVLDFHLDALVAGETEPDFCRAGLEEEKKGEGTEPAPSRVLARNIHLFVRGPERICIVGKNGVGKTTLLKRIAEELLPRQDIRAAYMPQNYEDLLELDKTPVDYLSESGDKEEITRIRTWLGSMKYTADEMQHSIRELSGGQKAKIFLLKMNLSGANVLVLDEPTRNFSPLSNPVIRQVLRDFGGAIISISHDRKYIEEVCETVYELTEDGLCKVTKDN</sequence>
<dbReference type="InterPro" id="IPR027417">
    <property type="entry name" value="P-loop_NTPase"/>
</dbReference>
<name>A0A9D1X720_9FIRM</name>
<dbReference type="EMBL" id="DXEQ01000190">
    <property type="protein sequence ID" value="HIX72650.1"/>
    <property type="molecule type" value="Genomic_DNA"/>
</dbReference>
<accession>A0A9D1X720</accession>
<feature type="coiled-coil region" evidence="4">
    <location>
        <begin position="231"/>
        <end position="265"/>
    </location>
</feature>
<dbReference type="GO" id="GO:0016887">
    <property type="term" value="F:ATP hydrolysis activity"/>
    <property type="evidence" value="ECO:0007669"/>
    <property type="project" value="InterPro"/>
</dbReference>
<dbReference type="InterPro" id="IPR050611">
    <property type="entry name" value="ABCF"/>
</dbReference>